<feature type="transmembrane region" description="Helical" evidence="1">
    <location>
        <begin position="321"/>
        <end position="338"/>
    </location>
</feature>
<dbReference type="eggNOG" id="ENOG502ZKC6">
    <property type="taxonomic scope" value="Bacteria"/>
</dbReference>
<comment type="caution">
    <text evidence="2">The sequence shown here is derived from an EMBL/GenBank/DDBJ whole genome shotgun (WGS) entry which is preliminary data.</text>
</comment>
<feature type="transmembrane region" description="Helical" evidence="1">
    <location>
        <begin position="555"/>
        <end position="576"/>
    </location>
</feature>
<feature type="transmembrane region" description="Helical" evidence="1">
    <location>
        <begin position="45"/>
        <end position="66"/>
    </location>
</feature>
<feature type="transmembrane region" description="Helical" evidence="1">
    <location>
        <begin position="295"/>
        <end position="314"/>
    </location>
</feature>
<feature type="transmembrane region" description="Helical" evidence="1">
    <location>
        <begin position="111"/>
        <end position="128"/>
    </location>
</feature>
<proteinExistence type="predicted"/>
<dbReference type="RefSeq" id="WP_034801626.1">
    <property type="nucleotide sequence ID" value="NZ_AWSA01000005.1"/>
</dbReference>
<feature type="transmembrane region" description="Helical" evidence="1">
    <location>
        <begin position="523"/>
        <end position="543"/>
    </location>
</feature>
<feature type="transmembrane region" description="Helical" evidence="1">
    <location>
        <begin position="344"/>
        <end position="362"/>
    </location>
</feature>
<dbReference type="OrthoDB" id="3855595at2"/>
<keyword evidence="3" id="KW-1185">Reference proteome</keyword>
<dbReference type="EMBL" id="AWSA01000005">
    <property type="protein sequence ID" value="EWT03105.1"/>
    <property type="molecule type" value="Genomic_DNA"/>
</dbReference>
<feature type="transmembrane region" description="Helical" evidence="1">
    <location>
        <begin position="140"/>
        <end position="159"/>
    </location>
</feature>
<dbReference type="AlphaFoldDB" id="W9GAN1"/>
<feature type="transmembrane region" description="Helical" evidence="1">
    <location>
        <begin position="229"/>
        <end position="250"/>
    </location>
</feature>
<feature type="transmembrane region" description="Helical" evidence="1">
    <location>
        <begin position="374"/>
        <end position="393"/>
    </location>
</feature>
<gene>
    <name evidence="2" type="ORF">N865_03965</name>
</gene>
<name>W9GAN1_9MICO</name>
<feature type="transmembrane region" description="Helical" evidence="1">
    <location>
        <begin position="464"/>
        <end position="482"/>
    </location>
</feature>
<feature type="transmembrane region" description="Helical" evidence="1">
    <location>
        <begin position="17"/>
        <end position="39"/>
    </location>
</feature>
<keyword evidence="1" id="KW-1133">Transmembrane helix</keyword>
<evidence type="ECO:0000313" key="2">
    <source>
        <dbReference type="EMBL" id="EWT03105.1"/>
    </source>
</evidence>
<feature type="transmembrane region" description="Helical" evidence="1">
    <location>
        <begin position="588"/>
        <end position="606"/>
    </location>
</feature>
<keyword evidence="1" id="KW-0472">Membrane</keyword>
<feature type="transmembrane region" description="Helical" evidence="1">
    <location>
        <begin position="257"/>
        <end position="275"/>
    </location>
</feature>
<keyword evidence="1" id="KW-0812">Transmembrane</keyword>
<accession>W9GAN1</accession>
<sequence>MATTSTNWPTWKPWPDVLAILAPAIVVAAAFGAAVVSTGTTWSTAFWWLGVMLFGVLVPGLALVRAARRRPATLRDDAGWAGPAGLLVALAGWLIGHLLQDLVGHRPGPMTWGLVVTALLGVVPATRRRLVARPAPSKRSFVAPALVAAAMLGAVKWAWTGGLSSAPAIPESTTRYSQDVVYQVALTGELRRSLRPGYPPVAGEPLDYHWFFHAVAAHLGGDGLHDLDVVARLLPLSLILMLIGLAAVVGRQVVDHAAGGPGAALAVALMLPIRVDPFRPPASWALGIYWQPSPTQTLAWVWGLALAACIIAVVRRRPSDASAPVLLLPLFALGASGAKASEVPVVAGGVALAALVWLLLSWRRPLADGTLVRYVVVGIVCMVAVAVGVLFLYPGSYGLQWDPQAVAVKAQSMIHPGSRLTVSGAWKWIVLTSGWLAQVWVPIMIPALLLLVLVRRDPRDPTPWIATGAALVGLVTLVVFTHPGSSQWYFTLGAVPIVLALSGAAGGWVVAQAWASRSASVRGAALGLVVAGSALVVLVRRLSGAQPRSAEGASAWVAPLGWFALAVVAVTVVGWAVGRARGVRVRGLALAATALVIMGAALPSSAANLATLPAARGHSTARPTDVPTDMRALFLAGQYLRRAAAPDDIVATNRIYQAIMSSGKDARDFTVAAFSGLRTDVSGWAYSGRILAEGARTHRYYVTLPFWDPPRLAAELALITDPTPSGFASAWQHGVRWIVADERAGPVSPTLGTLSDERFEQDGVQVFRLRPPAA</sequence>
<evidence type="ECO:0000313" key="3">
    <source>
        <dbReference type="Proteomes" id="UP000019489"/>
    </source>
</evidence>
<feature type="transmembrane region" description="Helical" evidence="1">
    <location>
        <begin position="428"/>
        <end position="452"/>
    </location>
</feature>
<reference evidence="2 3" key="1">
    <citation type="submission" date="2013-08" db="EMBL/GenBank/DDBJ databases">
        <title>Intrasporangium oryzae NRRL B-24470.</title>
        <authorList>
            <person name="Liu H."/>
            <person name="Wang G."/>
        </authorList>
    </citation>
    <scope>NUCLEOTIDE SEQUENCE [LARGE SCALE GENOMIC DNA]</scope>
    <source>
        <strain evidence="2 3">NRRL B-24470</strain>
    </source>
</reference>
<feature type="transmembrane region" description="Helical" evidence="1">
    <location>
        <begin position="78"/>
        <end position="99"/>
    </location>
</feature>
<protein>
    <submittedName>
        <fullName evidence="2">Uncharacterized protein</fullName>
    </submittedName>
</protein>
<dbReference type="Proteomes" id="UP000019489">
    <property type="component" value="Unassembled WGS sequence"/>
</dbReference>
<feature type="transmembrane region" description="Helical" evidence="1">
    <location>
        <begin position="488"/>
        <end position="511"/>
    </location>
</feature>
<dbReference type="STRING" id="1386089.N865_03965"/>
<evidence type="ECO:0000256" key="1">
    <source>
        <dbReference type="SAM" id="Phobius"/>
    </source>
</evidence>
<organism evidence="2 3">
    <name type="scientific">Intrasporangium oryzae NRRL B-24470</name>
    <dbReference type="NCBI Taxonomy" id="1386089"/>
    <lineage>
        <taxon>Bacteria</taxon>
        <taxon>Bacillati</taxon>
        <taxon>Actinomycetota</taxon>
        <taxon>Actinomycetes</taxon>
        <taxon>Micrococcales</taxon>
        <taxon>Intrasporangiaceae</taxon>
        <taxon>Intrasporangium</taxon>
    </lineage>
</organism>